<dbReference type="OrthoDB" id="4551696at2"/>
<reference evidence="2 3" key="1">
    <citation type="submission" date="2019-09" db="EMBL/GenBank/DDBJ databases">
        <title>Genome Sequences of Streptomyces kaniharaensis ATCC 21070.</title>
        <authorList>
            <person name="Zhu W."/>
            <person name="De Crecy-Lagard V."/>
            <person name="Richards N.G."/>
        </authorList>
    </citation>
    <scope>NUCLEOTIDE SEQUENCE [LARGE SCALE GENOMIC DNA]</scope>
    <source>
        <strain evidence="2 3">SF-557</strain>
    </source>
</reference>
<evidence type="ECO:0008006" key="4">
    <source>
        <dbReference type="Google" id="ProtNLM"/>
    </source>
</evidence>
<evidence type="ECO:0000313" key="2">
    <source>
        <dbReference type="EMBL" id="MQS14482.1"/>
    </source>
</evidence>
<sequence>MKTVTFEHGTVTGYKYRGCKCLACCNAYAAYQRTRNRKRAYGTWQPLVDAAPARKHLEALHARGMAWEQIARVSGVPVTELRRLRIPMGSHQPPERIRRERAQLLLAVEFDVAPTTPKALVPSVGTARRVQGLRAIGWPLPVLTERSGLSRHALTGAMRQAMVQETTRTAVVELYDDLKDQDPRRHGVPDESTRKAITWAARSGWAAPNCWLSSDIDDPDAKPGPPEGRRYSSPSAGDRRQAIVDDTAELASQGCTREVIAVRLGVSWEAVQRAHSRAGVRIPPILSSGSVAA</sequence>
<dbReference type="RefSeq" id="WP_153463260.1">
    <property type="nucleotide sequence ID" value="NZ_WBOF01000001.1"/>
</dbReference>
<organism evidence="2 3">
    <name type="scientific">Streptomyces kaniharaensis</name>
    <dbReference type="NCBI Taxonomy" id="212423"/>
    <lineage>
        <taxon>Bacteria</taxon>
        <taxon>Bacillati</taxon>
        <taxon>Actinomycetota</taxon>
        <taxon>Actinomycetes</taxon>
        <taxon>Kitasatosporales</taxon>
        <taxon>Streptomycetaceae</taxon>
        <taxon>Streptomyces</taxon>
    </lineage>
</organism>
<dbReference type="Proteomes" id="UP000450000">
    <property type="component" value="Unassembled WGS sequence"/>
</dbReference>
<gene>
    <name evidence="2" type="ORF">F7Q99_19990</name>
</gene>
<comment type="caution">
    <text evidence="2">The sequence shown here is derived from an EMBL/GenBank/DDBJ whole genome shotgun (WGS) entry which is preliminary data.</text>
</comment>
<proteinExistence type="predicted"/>
<dbReference type="EMBL" id="WBOF01000001">
    <property type="protein sequence ID" value="MQS14482.1"/>
    <property type="molecule type" value="Genomic_DNA"/>
</dbReference>
<feature type="region of interest" description="Disordered" evidence="1">
    <location>
        <begin position="214"/>
        <end position="239"/>
    </location>
</feature>
<evidence type="ECO:0000313" key="3">
    <source>
        <dbReference type="Proteomes" id="UP000450000"/>
    </source>
</evidence>
<name>A0A6N7KS71_9ACTN</name>
<keyword evidence="3" id="KW-1185">Reference proteome</keyword>
<protein>
    <recommendedName>
        <fullName evidence="4">Helix-turn-helix domain containing protein</fullName>
    </recommendedName>
</protein>
<accession>A0A6N7KS71</accession>
<dbReference type="AlphaFoldDB" id="A0A6N7KS71"/>
<evidence type="ECO:0000256" key="1">
    <source>
        <dbReference type="SAM" id="MobiDB-lite"/>
    </source>
</evidence>